<feature type="domain" description="Protein kinase" evidence="23">
    <location>
        <begin position="854"/>
        <end position="1163"/>
    </location>
</feature>
<sequence>MLIQFHQTKICKESAIASKRESKMPVAAAAQEALLAQPVLILILLFVSSSCVSSLAPSRTHNTSEADRQALLCLRSQFSDPLGALDSWKKVSLAFCDWHGVTCSNRGAARVVALRLESLNLTGQIPPCIADLSFLTTIYMPDNQISGHIPLEIGRLTQLRNLSLGMNSITGVIPDTISSCTHLEVIDMWSNNIEGEIPSNLAHCSLLQEITLSHNNLNGTIPSGIGSLPKLKYLFLANNKLEGSIPGSLGCSTSLSMVYLENNSLTGSIPPILANCSSLRYLDLSQNKLGGVIPSALFNSSSLLSLDLSSNNFIGWSIPSAPHISSPIQRVILANNKIFGSIPAALGNLSSLSSLLVAQNNLQGNIPDSITKIPYLQELDLAYNNLTGTVPPSFYTISTLTYLGLGVNNLFGRIPTNIGYTLPNIETLILEGNHFDGPLPTSLVNALNLQVLEVRDNVFTGVVPSFWALQNLTQLDLGANLFESIDWTSLSSKINSTKLVAIYLDNNRIHGILPSSIGNLPGSLQTLYMTNNRIGGTIPSEIGNLNNLTLLHLAENLISGDIPETLSNLVNLFVLGLHRNNLSGEIPQSIGKLEKLGELYLQENNFSGAIPSSIGRCKNLVMLNLSFNTFNGIIPPELFSISSLSKGLDLSYNGFSGPIPSEIGSLINLDSINISNNQLSGEIPHTLGECLHLESLQLEVNFLNGCIPDSFTSLRGINEMDLSQNNLSGEIPKFFETFSSLQLLNLSFNNLEGMVPTYGVFSNSNKVFVQGNRELCTGSSMLQLPLCTSTSSKTNKKSYIIPIVVPLASAATILMICVATFLYKKRNNLGKQIDQSFKEWKFTYAEIAKATNEFSLDNLVGSGAFGVVYIGRFKIDAEPVAIKVFKLDEIGASNNFLAECEVLRNTRHRNLMHVISLCSSFDPMGKEFKALILEYMANGNLESWLHPKVQKHGQRRPLGLGSIILIATDIAAALDYLHNWCTPPLVHCDLKPSNVLLDEDMVAHVSDFGLAKFIRNHSSAGLNSLSSIAGPRGSVGYIAPEYGMGCQISTAGDVYSYGVILLEMLTGKHPTDDMFMDGLNIHKLVDCAYPHNVVEILEASIIPWYTHEGRNHDLDNDVDEMSRMERCITQMLKIGLECSLESPGDRPLIQDVYAEITKIKETFSALDS</sequence>
<dbReference type="InterPro" id="IPR013210">
    <property type="entry name" value="LRR_N_plant-typ"/>
</dbReference>
<dbReference type="SUPFAM" id="SSF56112">
    <property type="entry name" value="Protein kinase-like (PK-like)"/>
    <property type="match status" value="1"/>
</dbReference>
<evidence type="ECO:0000256" key="21">
    <source>
        <dbReference type="PROSITE-ProRule" id="PRU10141"/>
    </source>
</evidence>
<protein>
    <recommendedName>
        <fullName evidence="3">non-specific serine/threonine protein kinase</fullName>
        <ecNumber evidence="3">2.7.11.1</ecNumber>
    </recommendedName>
</protein>
<evidence type="ECO:0000256" key="20">
    <source>
        <dbReference type="ARBA" id="ARBA00048679"/>
    </source>
</evidence>
<dbReference type="Gramene" id="OMERI11G16730.1">
    <property type="protein sequence ID" value="OMERI11G16730.1"/>
    <property type="gene ID" value="OMERI11G16730"/>
</dbReference>
<keyword evidence="6" id="KW-0597">Phosphoprotein</keyword>
<evidence type="ECO:0000259" key="23">
    <source>
        <dbReference type="PROSITE" id="PS50011"/>
    </source>
</evidence>
<comment type="similarity">
    <text evidence="2">Belongs to the protein kinase superfamily. Ser/Thr protein kinase family.</text>
</comment>
<evidence type="ECO:0000256" key="18">
    <source>
        <dbReference type="ARBA" id="ARBA00023180"/>
    </source>
</evidence>
<dbReference type="GO" id="GO:0033612">
    <property type="term" value="F:receptor serine/threonine kinase binding"/>
    <property type="evidence" value="ECO:0007669"/>
    <property type="project" value="TreeGrafter"/>
</dbReference>
<keyword evidence="18" id="KW-0325">Glycoprotein</keyword>
<reference evidence="24" key="1">
    <citation type="submission" date="2015-04" db="UniProtKB">
        <authorList>
            <consortium name="EnsemblPlants"/>
        </authorList>
    </citation>
    <scope>IDENTIFICATION</scope>
</reference>
<dbReference type="InterPro" id="IPR032675">
    <property type="entry name" value="LRR_dom_sf"/>
</dbReference>
<dbReference type="FunFam" id="1.10.510.10:FF:000358">
    <property type="entry name" value="Putative leucine-rich repeat receptor-like serine/threonine-protein kinase"/>
    <property type="match status" value="1"/>
</dbReference>
<proteinExistence type="inferred from homology"/>
<dbReference type="InterPro" id="IPR017441">
    <property type="entry name" value="Protein_kinase_ATP_BS"/>
</dbReference>
<dbReference type="eggNOG" id="ENOG502QPYS">
    <property type="taxonomic scope" value="Eukaryota"/>
</dbReference>
<dbReference type="PROSITE" id="PS00107">
    <property type="entry name" value="PROTEIN_KINASE_ATP"/>
    <property type="match status" value="1"/>
</dbReference>
<keyword evidence="14 21" id="KW-0067">ATP-binding</keyword>
<keyword evidence="11" id="KW-0677">Repeat</keyword>
<dbReference type="Proteomes" id="UP000008021">
    <property type="component" value="Chromosome 11"/>
</dbReference>
<dbReference type="SMART" id="SM00369">
    <property type="entry name" value="LRR_TYP"/>
    <property type="match status" value="8"/>
</dbReference>
<comment type="catalytic activity">
    <reaction evidence="19">
        <text>L-threonyl-[protein] + ATP = O-phospho-L-threonyl-[protein] + ADP + H(+)</text>
        <dbReference type="Rhea" id="RHEA:46608"/>
        <dbReference type="Rhea" id="RHEA-COMP:11060"/>
        <dbReference type="Rhea" id="RHEA-COMP:11605"/>
        <dbReference type="ChEBI" id="CHEBI:15378"/>
        <dbReference type="ChEBI" id="CHEBI:30013"/>
        <dbReference type="ChEBI" id="CHEBI:30616"/>
        <dbReference type="ChEBI" id="CHEBI:61977"/>
        <dbReference type="ChEBI" id="CHEBI:456216"/>
        <dbReference type="EC" id="2.7.11.1"/>
    </reaction>
</comment>
<dbReference type="FunFam" id="3.80.10.10:FF:000288">
    <property type="entry name" value="LRR receptor-like serine/threonine-protein kinase EFR"/>
    <property type="match status" value="1"/>
</dbReference>
<keyword evidence="13" id="KW-0418">Kinase</keyword>
<dbReference type="Gene3D" id="3.80.10.10">
    <property type="entry name" value="Ribonuclease Inhibitor"/>
    <property type="match status" value="5"/>
</dbReference>
<accession>A0A0E0F7T6</accession>
<dbReference type="InterPro" id="IPR008271">
    <property type="entry name" value="Ser/Thr_kinase_AS"/>
</dbReference>
<evidence type="ECO:0000256" key="1">
    <source>
        <dbReference type="ARBA" id="ARBA00004162"/>
    </source>
</evidence>
<keyword evidence="5" id="KW-0723">Serine/threonine-protein kinase</keyword>
<evidence type="ECO:0000256" key="9">
    <source>
        <dbReference type="ARBA" id="ARBA00022692"/>
    </source>
</evidence>
<evidence type="ECO:0000256" key="12">
    <source>
        <dbReference type="ARBA" id="ARBA00022741"/>
    </source>
</evidence>
<dbReference type="InterPro" id="IPR050647">
    <property type="entry name" value="Plant_LRR-RLKs"/>
</dbReference>
<evidence type="ECO:0000256" key="2">
    <source>
        <dbReference type="ARBA" id="ARBA00008684"/>
    </source>
</evidence>
<dbReference type="GO" id="GO:0005886">
    <property type="term" value="C:plasma membrane"/>
    <property type="evidence" value="ECO:0007669"/>
    <property type="project" value="UniProtKB-SubCell"/>
</dbReference>
<evidence type="ECO:0000256" key="8">
    <source>
        <dbReference type="ARBA" id="ARBA00022679"/>
    </source>
</evidence>
<evidence type="ECO:0000256" key="15">
    <source>
        <dbReference type="ARBA" id="ARBA00022989"/>
    </source>
</evidence>
<dbReference type="PANTHER" id="PTHR48056:SF83">
    <property type="entry name" value="LRR RECEPTOR-LIKE SERINE_THREONINE-PROTEIN KINASE FLS2"/>
    <property type="match status" value="1"/>
</dbReference>
<evidence type="ECO:0000256" key="10">
    <source>
        <dbReference type="ARBA" id="ARBA00022729"/>
    </source>
</evidence>
<evidence type="ECO:0000256" key="5">
    <source>
        <dbReference type="ARBA" id="ARBA00022527"/>
    </source>
</evidence>
<keyword evidence="15 22" id="KW-1133">Transmembrane helix</keyword>
<dbReference type="Pfam" id="PF08263">
    <property type="entry name" value="LRRNT_2"/>
    <property type="match status" value="1"/>
</dbReference>
<dbReference type="SUPFAM" id="SSF52058">
    <property type="entry name" value="L domain-like"/>
    <property type="match status" value="3"/>
</dbReference>
<evidence type="ECO:0000256" key="7">
    <source>
        <dbReference type="ARBA" id="ARBA00022614"/>
    </source>
</evidence>
<feature type="transmembrane region" description="Helical" evidence="22">
    <location>
        <begin position="799"/>
        <end position="823"/>
    </location>
</feature>
<evidence type="ECO:0000256" key="13">
    <source>
        <dbReference type="ARBA" id="ARBA00022777"/>
    </source>
</evidence>
<keyword evidence="10" id="KW-0732">Signal</keyword>
<comment type="catalytic activity">
    <reaction evidence="20">
        <text>L-seryl-[protein] + ATP = O-phospho-L-seryl-[protein] + ADP + H(+)</text>
        <dbReference type="Rhea" id="RHEA:17989"/>
        <dbReference type="Rhea" id="RHEA-COMP:9863"/>
        <dbReference type="Rhea" id="RHEA-COMP:11604"/>
        <dbReference type="ChEBI" id="CHEBI:15378"/>
        <dbReference type="ChEBI" id="CHEBI:29999"/>
        <dbReference type="ChEBI" id="CHEBI:30616"/>
        <dbReference type="ChEBI" id="CHEBI:83421"/>
        <dbReference type="ChEBI" id="CHEBI:456216"/>
        <dbReference type="EC" id="2.7.11.1"/>
    </reaction>
</comment>
<dbReference type="Pfam" id="PF13855">
    <property type="entry name" value="LRR_8"/>
    <property type="match status" value="3"/>
</dbReference>
<dbReference type="InterPro" id="IPR001611">
    <property type="entry name" value="Leu-rich_rpt"/>
</dbReference>
<dbReference type="PANTHER" id="PTHR48056">
    <property type="entry name" value="LRR RECEPTOR-LIKE SERINE/THREONINE-PROTEIN KINASE-RELATED"/>
    <property type="match status" value="1"/>
</dbReference>
<dbReference type="AlphaFoldDB" id="A0A0E0F7T6"/>
<dbReference type="STRING" id="40149.A0A0E0F7T6"/>
<evidence type="ECO:0000256" key="4">
    <source>
        <dbReference type="ARBA" id="ARBA00022475"/>
    </source>
</evidence>
<name>A0A0E0F7T6_9ORYZ</name>
<keyword evidence="7" id="KW-0433">Leucine-rich repeat</keyword>
<evidence type="ECO:0000256" key="6">
    <source>
        <dbReference type="ARBA" id="ARBA00022553"/>
    </source>
</evidence>
<organism evidence="24">
    <name type="scientific">Oryza meridionalis</name>
    <dbReference type="NCBI Taxonomy" id="40149"/>
    <lineage>
        <taxon>Eukaryota</taxon>
        <taxon>Viridiplantae</taxon>
        <taxon>Streptophyta</taxon>
        <taxon>Embryophyta</taxon>
        <taxon>Tracheophyta</taxon>
        <taxon>Spermatophyta</taxon>
        <taxon>Magnoliopsida</taxon>
        <taxon>Liliopsida</taxon>
        <taxon>Poales</taxon>
        <taxon>Poaceae</taxon>
        <taxon>BOP clade</taxon>
        <taxon>Oryzoideae</taxon>
        <taxon>Oryzeae</taxon>
        <taxon>Oryzinae</taxon>
        <taxon>Oryza</taxon>
    </lineage>
</organism>
<evidence type="ECO:0000256" key="3">
    <source>
        <dbReference type="ARBA" id="ARBA00012513"/>
    </source>
</evidence>
<dbReference type="Gene3D" id="3.30.200.20">
    <property type="entry name" value="Phosphorylase Kinase, domain 1"/>
    <property type="match status" value="1"/>
</dbReference>
<evidence type="ECO:0000256" key="19">
    <source>
        <dbReference type="ARBA" id="ARBA00047899"/>
    </source>
</evidence>
<keyword evidence="9 22" id="KW-0812">Transmembrane</keyword>
<evidence type="ECO:0000256" key="22">
    <source>
        <dbReference type="SAM" id="Phobius"/>
    </source>
</evidence>
<dbReference type="PROSITE" id="PS50011">
    <property type="entry name" value="PROTEIN_KINASE_DOM"/>
    <property type="match status" value="1"/>
</dbReference>
<dbReference type="SMART" id="SM00220">
    <property type="entry name" value="S_TKc"/>
    <property type="match status" value="1"/>
</dbReference>
<dbReference type="InterPro" id="IPR011009">
    <property type="entry name" value="Kinase-like_dom_sf"/>
</dbReference>
<keyword evidence="17" id="KW-0675">Receptor</keyword>
<dbReference type="InterPro" id="IPR003591">
    <property type="entry name" value="Leu-rich_rpt_typical-subtyp"/>
</dbReference>
<keyword evidence="16 22" id="KW-0472">Membrane</keyword>
<keyword evidence="25" id="KW-1185">Reference proteome</keyword>
<keyword evidence="8" id="KW-0808">Transferase</keyword>
<dbReference type="InterPro" id="IPR000719">
    <property type="entry name" value="Prot_kinase_dom"/>
</dbReference>
<feature type="binding site" evidence="21">
    <location>
        <position position="883"/>
    </location>
    <ligand>
        <name>ATP</name>
        <dbReference type="ChEBI" id="CHEBI:30616"/>
    </ligand>
</feature>
<dbReference type="GO" id="GO:0004674">
    <property type="term" value="F:protein serine/threonine kinase activity"/>
    <property type="evidence" value="ECO:0007669"/>
    <property type="project" value="UniProtKB-KW"/>
</dbReference>
<dbReference type="Gene3D" id="1.10.510.10">
    <property type="entry name" value="Transferase(Phosphotransferase) domain 1"/>
    <property type="match status" value="1"/>
</dbReference>
<keyword evidence="4" id="KW-1003">Cell membrane</keyword>
<dbReference type="EnsemblPlants" id="OMERI11G16730.1">
    <property type="protein sequence ID" value="OMERI11G16730.1"/>
    <property type="gene ID" value="OMERI11G16730"/>
</dbReference>
<dbReference type="EC" id="2.7.11.1" evidence="3"/>
<evidence type="ECO:0000256" key="11">
    <source>
        <dbReference type="ARBA" id="ARBA00022737"/>
    </source>
</evidence>
<dbReference type="GO" id="GO:0005524">
    <property type="term" value="F:ATP binding"/>
    <property type="evidence" value="ECO:0007669"/>
    <property type="project" value="UniProtKB-UniRule"/>
</dbReference>
<evidence type="ECO:0000256" key="16">
    <source>
        <dbReference type="ARBA" id="ARBA00023136"/>
    </source>
</evidence>
<evidence type="ECO:0000256" key="14">
    <source>
        <dbReference type="ARBA" id="ARBA00022840"/>
    </source>
</evidence>
<evidence type="ECO:0000256" key="17">
    <source>
        <dbReference type="ARBA" id="ARBA00023170"/>
    </source>
</evidence>
<dbReference type="HOGENOM" id="CLU_000288_22_0_1"/>
<keyword evidence="12 21" id="KW-0547">Nucleotide-binding</keyword>
<dbReference type="FunFam" id="3.80.10.10:FF:000095">
    <property type="entry name" value="LRR receptor-like serine/threonine-protein kinase GSO1"/>
    <property type="match status" value="1"/>
</dbReference>
<evidence type="ECO:0000313" key="24">
    <source>
        <dbReference type="EnsemblPlants" id="OMERI11G16730.1"/>
    </source>
</evidence>
<dbReference type="Pfam" id="PF00069">
    <property type="entry name" value="Pkinase"/>
    <property type="match status" value="1"/>
</dbReference>
<comment type="subcellular location">
    <subcellularLocation>
        <location evidence="1">Cell membrane</location>
        <topology evidence="1">Single-pass membrane protein</topology>
    </subcellularLocation>
</comment>
<dbReference type="Pfam" id="PF00560">
    <property type="entry name" value="LRR_1"/>
    <property type="match status" value="9"/>
</dbReference>
<dbReference type="FunFam" id="3.80.10.10:FF:001158">
    <property type="entry name" value="Leucine-rich repeat protein kinase family protein"/>
    <property type="match status" value="1"/>
</dbReference>
<evidence type="ECO:0000313" key="25">
    <source>
        <dbReference type="Proteomes" id="UP000008021"/>
    </source>
</evidence>
<reference evidence="24" key="2">
    <citation type="submission" date="2018-05" db="EMBL/GenBank/DDBJ databases">
        <title>OmerRS3 (Oryza meridionalis Reference Sequence Version 3).</title>
        <authorList>
            <person name="Zhang J."/>
            <person name="Kudrna D."/>
            <person name="Lee S."/>
            <person name="Talag J."/>
            <person name="Welchert J."/>
            <person name="Wing R.A."/>
        </authorList>
    </citation>
    <scope>NUCLEOTIDE SEQUENCE [LARGE SCALE GENOMIC DNA]</scope>
    <source>
        <strain evidence="24">cv. OR44</strain>
    </source>
</reference>
<dbReference type="PROSITE" id="PS00108">
    <property type="entry name" value="PROTEIN_KINASE_ST"/>
    <property type="match status" value="1"/>
</dbReference>